<sequence>MATAATLYNTLPTLEDAEKRFVEREKLFAAVGQLLAEYGNVFGLCLVHAHCILTDDEIMLARGNVSQPEKATSLVEYYPERWLCSGEAYEFTTRPTTPPPAALLAAFNQLTSHIGVLGLYHIDNEDKGRMVEHTDGRKNILTPLSEASAQLANHTETAWNLGKGDPVTMSCMICSTQRYG</sequence>
<dbReference type="EMBL" id="GG663368">
    <property type="protein sequence ID" value="EEH06851.1"/>
    <property type="molecule type" value="Genomic_DNA"/>
</dbReference>
<dbReference type="VEuPathDB" id="FungiDB:I7I50_04757"/>
<name>C0NPJ1_AJECG</name>
<dbReference type="GeneID" id="69038087"/>
<proteinExistence type="predicted"/>
<accession>C0NPJ1</accession>
<dbReference type="STRING" id="447093.C0NPJ1"/>
<protein>
    <submittedName>
        <fullName evidence="1">Uncharacterized protein</fullName>
    </submittedName>
</protein>
<evidence type="ECO:0000313" key="2">
    <source>
        <dbReference type="Proteomes" id="UP000001631"/>
    </source>
</evidence>
<dbReference type="InParanoid" id="C0NPJ1"/>
<keyword evidence="2" id="KW-1185">Reference proteome</keyword>
<organism evidence="1 2">
    <name type="scientific">Ajellomyces capsulatus (strain G186AR / H82 / ATCC MYA-2454 / RMSCC 2432)</name>
    <name type="common">Darling's disease fungus</name>
    <name type="synonym">Histoplasma capsulatum</name>
    <dbReference type="NCBI Taxonomy" id="447093"/>
    <lineage>
        <taxon>Eukaryota</taxon>
        <taxon>Fungi</taxon>
        <taxon>Dikarya</taxon>
        <taxon>Ascomycota</taxon>
        <taxon>Pezizomycotina</taxon>
        <taxon>Eurotiomycetes</taxon>
        <taxon>Eurotiomycetidae</taxon>
        <taxon>Onygenales</taxon>
        <taxon>Ajellomycetaceae</taxon>
        <taxon>Histoplasma</taxon>
    </lineage>
</organism>
<dbReference type="HOGENOM" id="CLU_124544_0_0_1"/>
<reference evidence="1" key="1">
    <citation type="submission" date="2009-02" db="EMBL/GenBank/DDBJ databases">
        <title>The Genome Sequence of Ajellomyces capsulatus strain G186AR.</title>
        <authorList>
            <consortium name="The Broad Institute Genome Sequencing Platform"/>
            <person name="Champion M."/>
            <person name="Cuomo C."/>
            <person name="Ma L.-J."/>
            <person name="Henn M.R."/>
            <person name="Sil A."/>
            <person name="Goldman B."/>
            <person name="Young S.K."/>
            <person name="Kodira C.D."/>
            <person name="Zeng Q."/>
            <person name="Koehrsen M."/>
            <person name="Alvarado L."/>
            <person name="Berlin A."/>
            <person name="Borenstein D."/>
            <person name="Chen Z."/>
            <person name="Engels R."/>
            <person name="Freedman E."/>
            <person name="Gellesch M."/>
            <person name="Goldberg J."/>
            <person name="Griggs A."/>
            <person name="Gujja S."/>
            <person name="Heiman D."/>
            <person name="Hepburn T."/>
            <person name="Howarth C."/>
            <person name="Jen D."/>
            <person name="Larson L."/>
            <person name="Lewis B."/>
            <person name="Mehta T."/>
            <person name="Park D."/>
            <person name="Pearson M."/>
            <person name="Roberts A."/>
            <person name="Saif S."/>
            <person name="Shea T."/>
            <person name="Shenoy N."/>
            <person name="Sisk P."/>
            <person name="Stolte C."/>
            <person name="Sykes S."/>
            <person name="Walk T."/>
            <person name="White J."/>
            <person name="Yandava C."/>
            <person name="Klein B."/>
            <person name="McEwen J.G."/>
            <person name="Puccia R."/>
            <person name="Goldman G.H."/>
            <person name="Felipe M.S."/>
            <person name="Nino-Vega G."/>
            <person name="San-Blas G."/>
            <person name="Taylor J."/>
            <person name="Mendoza L."/>
            <person name="Galagan J."/>
            <person name="Nusbaum C."/>
            <person name="Birren B."/>
        </authorList>
    </citation>
    <scope>NUCLEOTIDE SEQUENCE</scope>
    <source>
        <strain evidence="1">G186AR</strain>
    </source>
</reference>
<dbReference type="RefSeq" id="XP_045287332.1">
    <property type="nucleotide sequence ID" value="XM_045432120.1"/>
</dbReference>
<evidence type="ECO:0000313" key="1">
    <source>
        <dbReference type="EMBL" id="EEH06851.1"/>
    </source>
</evidence>
<dbReference type="AlphaFoldDB" id="C0NPJ1"/>
<gene>
    <name evidence="1" type="ORF">HCBG_05071</name>
</gene>
<dbReference type="Proteomes" id="UP000001631">
    <property type="component" value="Unassembled WGS sequence"/>
</dbReference>